<dbReference type="PANTHER" id="PTHR33112:SF12">
    <property type="entry name" value="HETEROKARYON INCOMPATIBILITY DOMAIN-CONTAINING PROTEIN"/>
    <property type="match status" value="1"/>
</dbReference>
<evidence type="ECO:0000313" key="2">
    <source>
        <dbReference type="Proteomes" id="UP000799766"/>
    </source>
</evidence>
<dbReference type="Proteomes" id="UP000799766">
    <property type="component" value="Unassembled WGS sequence"/>
</dbReference>
<dbReference type="AlphaFoldDB" id="A0A6A6P149"/>
<dbReference type="PANTHER" id="PTHR33112">
    <property type="entry name" value="DOMAIN PROTEIN, PUTATIVE-RELATED"/>
    <property type="match status" value="1"/>
</dbReference>
<protein>
    <submittedName>
        <fullName evidence="1">Uncharacterized protein</fullName>
    </submittedName>
</protein>
<evidence type="ECO:0000313" key="1">
    <source>
        <dbReference type="EMBL" id="KAF2457619.1"/>
    </source>
</evidence>
<name>A0A6A6P149_9PEZI</name>
<reference evidence="1" key="1">
    <citation type="journal article" date="2020" name="Stud. Mycol.">
        <title>101 Dothideomycetes genomes: a test case for predicting lifestyles and emergence of pathogens.</title>
        <authorList>
            <person name="Haridas S."/>
            <person name="Albert R."/>
            <person name="Binder M."/>
            <person name="Bloem J."/>
            <person name="Labutti K."/>
            <person name="Salamov A."/>
            <person name="Andreopoulos B."/>
            <person name="Baker S."/>
            <person name="Barry K."/>
            <person name="Bills G."/>
            <person name="Bluhm B."/>
            <person name="Cannon C."/>
            <person name="Castanera R."/>
            <person name="Culley D."/>
            <person name="Daum C."/>
            <person name="Ezra D."/>
            <person name="Gonzalez J."/>
            <person name="Henrissat B."/>
            <person name="Kuo A."/>
            <person name="Liang C."/>
            <person name="Lipzen A."/>
            <person name="Lutzoni F."/>
            <person name="Magnuson J."/>
            <person name="Mondo S."/>
            <person name="Nolan M."/>
            <person name="Ohm R."/>
            <person name="Pangilinan J."/>
            <person name="Park H.-J."/>
            <person name="Ramirez L."/>
            <person name="Alfaro M."/>
            <person name="Sun H."/>
            <person name="Tritt A."/>
            <person name="Yoshinaga Y."/>
            <person name="Zwiers L.-H."/>
            <person name="Turgeon B."/>
            <person name="Goodwin S."/>
            <person name="Spatafora J."/>
            <person name="Crous P."/>
            <person name="Grigoriev I."/>
        </authorList>
    </citation>
    <scope>NUCLEOTIDE SEQUENCE</scope>
    <source>
        <strain evidence="1">ATCC 16933</strain>
    </source>
</reference>
<organism evidence="1 2">
    <name type="scientific">Lineolata rhizophorae</name>
    <dbReference type="NCBI Taxonomy" id="578093"/>
    <lineage>
        <taxon>Eukaryota</taxon>
        <taxon>Fungi</taxon>
        <taxon>Dikarya</taxon>
        <taxon>Ascomycota</taxon>
        <taxon>Pezizomycotina</taxon>
        <taxon>Dothideomycetes</taxon>
        <taxon>Dothideomycetes incertae sedis</taxon>
        <taxon>Lineolatales</taxon>
        <taxon>Lineolataceae</taxon>
        <taxon>Lineolata</taxon>
    </lineage>
</organism>
<gene>
    <name evidence="1" type="ORF">BDY21DRAFT_344350</name>
</gene>
<proteinExistence type="predicted"/>
<dbReference type="OrthoDB" id="5135333at2759"/>
<dbReference type="EMBL" id="MU001680">
    <property type="protein sequence ID" value="KAF2457619.1"/>
    <property type="molecule type" value="Genomic_DNA"/>
</dbReference>
<accession>A0A6A6P149</accession>
<sequence length="341" mass="38626">MNFTVDFLNFEQYTNLVEEYTMRQMSYQTDILDAFTGVLNSLRNSFRGAFVFGLPITELDAALIWEPDGRLERRTHPENGEPIFPSWSWAGWIGKVTWFVKSHLPLASRVTWVDTQGVRFASAELRGEEYAEMDSKSMESGTYFFKPDDPCRLYRYPIAPESHRPTICLITPGSEYLRFEARSAIFQVTLDEDMDEMFGGVFNEDATLTLRDESGFRAGIIGVSSSVGLEVPAFYEFVALSRTATMSSSDRSTWSIIPDTDEDCGKRPDPGLNEYDQAEDDVDAMSAGFDTRKYSLEKPWPIYNVLMIQPGRTFSRRVGLGVCHVDAFNAAKTELKRVVLG</sequence>
<keyword evidence="2" id="KW-1185">Reference proteome</keyword>